<evidence type="ECO:0000259" key="2">
    <source>
        <dbReference type="SMART" id="SM00912"/>
    </source>
</evidence>
<dbReference type="SMART" id="SM00912">
    <property type="entry name" value="Haemagg_act"/>
    <property type="match status" value="1"/>
</dbReference>
<dbReference type="Proteomes" id="UP000218287">
    <property type="component" value="Chromosome"/>
</dbReference>
<protein>
    <recommendedName>
        <fullName evidence="2">Filamentous haemagglutinin FhaB/tRNA nuclease CdiA-like TPS domain-containing protein</fullName>
    </recommendedName>
</protein>
<dbReference type="NCBIfam" id="TIGR01901">
    <property type="entry name" value="adhes_NPXG"/>
    <property type="match status" value="1"/>
</dbReference>
<dbReference type="SUPFAM" id="SSF51126">
    <property type="entry name" value="Pectin lyase-like"/>
    <property type="match status" value="4"/>
</dbReference>
<reference evidence="3 4" key="1">
    <citation type="submission" date="2017-06" db="EMBL/GenBank/DDBJ databases">
        <title>Genome sequencing of cyanobaciteial culture collection at National Institute for Environmental Studies (NIES).</title>
        <authorList>
            <person name="Hirose Y."/>
            <person name="Shimura Y."/>
            <person name="Fujisawa T."/>
            <person name="Nakamura Y."/>
            <person name="Kawachi M."/>
        </authorList>
    </citation>
    <scope>NUCLEOTIDE SEQUENCE [LARGE SCALE GENOMIC DNA]</scope>
    <source>
        <strain evidence="3 4">NIES-21</strain>
    </source>
</reference>
<dbReference type="AlphaFoldDB" id="A0A1Z4GDS1"/>
<keyword evidence="1" id="KW-0732">Signal</keyword>
<dbReference type="EMBL" id="AP018174">
    <property type="protein sequence ID" value="BAY15673.1"/>
    <property type="molecule type" value="Genomic_DNA"/>
</dbReference>
<dbReference type="Pfam" id="PF05860">
    <property type="entry name" value="TPS"/>
    <property type="match status" value="1"/>
</dbReference>
<evidence type="ECO:0000313" key="3">
    <source>
        <dbReference type="EMBL" id="BAY15673.1"/>
    </source>
</evidence>
<proteinExistence type="predicted"/>
<dbReference type="InterPro" id="IPR008638">
    <property type="entry name" value="FhaB/CdiA-like_TPS"/>
</dbReference>
<dbReference type="InterPro" id="IPR012334">
    <property type="entry name" value="Pectin_lyas_fold"/>
</dbReference>
<gene>
    <name evidence="3" type="ORF">NIES21_14920</name>
</gene>
<evidence type="ECO:0000256" key="1">
    <source>
        <dbReference type="SAM" id="SignalP"/>
    </source>
</evidence>
<dbReference type="Gene3D" id="2.160.20.10">
    <property type="entry name" value="Single-stranded right-handed beta-helix, Pectin lyase-like"/>
    <property type="match status" value="3"/>
</dbReference>
<feature type="domain" description="Filamentous haemagglutinin FhaB/tRNA nuclease CdiA-like TPS" evidence="2">
    <location>
        <begin position="36"/>
        <end position="144"/>
    </location>
</feature>
<sequence>MWLKLTSNLSLLAAVAYTYTPYALAQQIKADIYLPLNQRTQVTNNSPNFQIDGGATQGANLFHSFSEFSVPVGSEAFFNNATTVQNIISRVTGSIPSNIQGTIRANGTANLFLINPQGIIFGPNARLNIGGSFIASTASSVTFADGIEFSATNPDANALLTINQPIGLQFGTNPGGIENQSRTTDSLNQLIGLQAQANTTLALVGGDLTLTGGVVTAPNGRIELGSVGSNSVVNLTPTSIGYILNYKDVNDFQNINLRQATVTTIGSQGGSIHLQGANISLTDGSLVQVGIFGSGIGEGLTVNASESVQLIGNNNRLFTLNEGTAISGDLTITSPRLLLQDGAEVVSSTTGVRKSGNLNIHTSELLQVTGSGSRLFTQTESTAANAGDSGNLTIHTGNLLIQNRGRITVNTLGAGDGGNLSVNAIKSVELVGRDSRVLTESQGSGDTGNLTIITPLLRILDGGQISVSTLGAGKGGNLTVNATESTQLIGRSQDGQFASGLFAQTQGSGNAGNIIITTPILRILDGAQVSAGTLGAGKGGNLTVNATESTQLIGRSQDGQFASGLFAQTQGSGNAGNIIITTPILRILDGAQVSAGTLGAGKGGNLTVNATESTQLIGRSQDGQFASGLFAQAERQATGSSGDLTINTPILQVFDGAQVSAGTLGTGQGRNLTVNATETVELIGRSSDQRFASGLFSQTQGTGDAGAIRITTPELRILDGAEISAATLETGKGGNLIIKASDTLRVQNGSQISVSSTGNVAEAGNIDVTADLVRLDGGKITAQTLSGNGGDISLSIANLLFLRRGSTISTTAGTNASGGNGGNIKINIPNGFVVAIPSENTDITANAFTGSGGRIDITAQNLFGIQSRPFNTPTSDITASSQFGINGVVNINTPDVDLARGVLVLSTNIIDPSQLIEQSCAAVNSSQGSQLTVTGRGGLPVTPNEPLSSEVIWSDTRLRNRIAPINQSRATHTQLPKVVDIPHLIPATGWIFNNQGQVTLVAHNSTATPNTSLSIPTCQNR</sequence>
<dbReference type="OrthoDB" id="474851at2"/>
<feature type="signal peptide" evidence="1">
    <location>
        <begin position="1"/>
        <end position="25"/>
    </location>
</feature>
<keyword evidence="4" id="KW-1185">Reference proteome</keyword>
<evidence type="ECO:0000313" key="4">
    <source>
        <dbReference type="Proteomes" id="UP000218287"/>
    </source>
</evidence>
<accession>A0A1Z4GDS1</accession>
<feature type="chain" id="PRO_5012328595" description="Filamentous haemagglutinin FhaB/tRNA nuclease CdiA-like TPS domain-containing protein" evidence="1">
    <location>
        <begin position="26"/>
        <end position="1021"/>
    </location>
</feature>
<dbReference type="InterPro" id="IPR011050">
    <property type="entry name" value="Pectin_lyase_fold/virulence"/>
</dbReference>
<organism evidence="3 4">
    <name type="scientific">Anabaenopsis circularis NIES-21</name>
    <dbReference type="NCBI Taxonomy" id="1085406"/>
    <lineage>
        <taxon>Bacteria</taxon>
        <taxon>Bacillati</taxon>
        <taxon>Cyanobacteriota</taxon>
        <taxon>Cyanophyceae</taxon>
        <taxon>Nostocales</taxon>
        <taxon>Nodulariaceae</taxon>
        <taxon>Anabaenopsis</taxon>
    </lineage>
</organism>
<name>A0A1Z4GDS1_9CYAN</name>